<keyword evidence="1" id="KW-0677">Repeat</keyword>
<dbReference type="InterPro" id="IPR009091">
    <property type="entry name" value="RCC1/BLIP-II"/>
</dbReference>
<evidence type="ECO:0000256" key="2">
    <source>
        <dbReference type="SAM" id="Coils"/>
    </source>
</evidence>
<evidence type="ECO:0000313" key="4">
    <source>
        <dbReference type="EMBL" id="OLP78557.1"/>
    </source>
</evidence>
<dbReference type="Gene3D" id="2.130.10.30">
    <property type="entry name" value="Regulator of chromosome condensation 1/beta-lactamase-inhibitor protein II"/>
    <property type="match status" value="5"/>
</dbReference>
<sequence>MPREKTSCAEWGAVPRSADPDFAEVCRMQRTAFDVNSIAVLPADWSVKTGEEFYANAHKEISVFGAIISEQKSDTANLAALNKPRQEPPRYLGEPLSSAAREPLVGAFREVAEPAPVVLQRGPLGSGLELESQVVQLRSCLETLERRLEAVTVHAGIDDVVETLKRGAQTALGVGTGRLVDSFGSILDASTPIKVSKLQNGDSLTLHISPVRVCSSLTAFTATLGDGSVVTWGDARREVFAAKFGRGFVTYRNVGAVRDQLKTVQQIQASADAFAAILHDGSVVTWGDVDFGGDSSAVQDQLKNVQRIQAAQNAFAAILGDGSVVTWGEADSGGDSSDMRDQLTNVRQIQASNGAFAAILGDGSVVTWGHAVFGSDSSAVRDQLKDVQQIQANDHAFAAILGNASVVTWGYAGRGGDSSSVQERLRNVQHIQAADWAFAALLDDGSVVTWGDDASGGDCSDVQEQLTNVQYIQATGYAFAALLGDGSVVTWGDASKGGDSGAVQDRLKNVQQIQATAFAFAAILGDGSVVTWGEADFGGDSSAVQGQLMNVQHIQTSGSAFAAILGDGSVITSLQQFCCHSGDGSVVTWGVEGWRAGRLEGREGWRAAKLEGWKAGGHEGWKAGRAEVEGWKAEGWKAGRLEGWKARRLEGWKAGRLEGWRAGRLQNWRAGRLEGWKAGWKLGWKEELRSFLAISDKRLQAREEHLRGVGETMQASADAALEQLSRRVDSRLRELDRASGPSGLDEVWESLKRLQADCQDLDGKVRRATPIEEFAERLKELERAHQLRLEDRIAVQERRLAESRVQLQGQTDAALQKINRRCEELERLVVEGQGEKGDVAERTFQRLPEAAAFRELQEELRASSYDKEMQRTRLASLEAKLSKMTALESKVDFMEAQMTQQLEEQNVQHIQATDWAFAAILGDRSVVTWGDAGCGGNSSAMQDELKNVQQIQATESAFAVILGNGSVVTWGDASLGGGSSAAQDQLKNVQQIQANDRAFAAILGDGSVVTWGEAGGGGVSSAVQDQLKDVQQIQATTCAFAAILGDGSVVTWGDGYSGGDCSAVQEQLKNVQQIQANVCAFAAILGDGSVANKISTFAAHFPYEPWKLPLGAQQFRSIGDLQHKLTQKLTNTEAAFQRSDAQSGVLSTQLQSQFQEERDRTAASVETLQLRLIQRLDEVEARFTRTTSRAEKDAVDHLTTLAKQISDSMADSQRQAERRLQSAEARCETAAEKHCGQVDRWLKAAQITTLNLATQDITIFLTTTVQADLEEAVGTLKRRAETALEVGKGQLVHSSGVVVDVLAPIKRARLQDGDSLVLHISRVQVQATCGALAAVLGDGSFMTWGDPGEGADSSAVQNQLKNVQQIQASQLAFAAILGDGSVVTWGPADLTTIQATGGAFAAVLDDGSVVTWGDAGYGGDSSAVQTQLKNVQQIQASHGAFAAILGDGSVVTWGDAEDGGDSSSVQGRLKNVLQVQAAGGDHGGAFAAILADGSVVTWGNAGFGGDSSAVQNQLTNVQQVQAVHGNGGGAFAAILADGSVVTWGDAGYGGDSSAVQTQLKNVQQIQASHGAFAAILGDGSVVTWGDAEDGGDSSSVQGRLKNVLQVQAAGGDHGGAFAAILADGSVVTWGNAGFGGDSSAVQNQLTNVQQVQAVHGNGGGAFAAILADGSVVTWGDAGYGGDSSAVQNQLKNVQQIQAAQGNGGGAFAAILADGSVVTWGDAGYGGDSSAVQNQLKNVQQVQAASDGGGAFAAILGDGSVVTWGDAGYGGDSSAVQTQLKNVQQIQASHGAFAAILGDGSVVTWGLEEEEEAEDGEEDRLEEEDEEEEEAEEELRSEVESTSKATELDMQRLDRQLQETASRNAFQEQRLADLELQQSRLEAVEAKFGKISELQVDQRLREQKTYMETMRAQSDRRYGDLDALILSVEEQVRNFDTARTSDGLEHRLRLDALEGHTSDMQAVRNTLEGLEPMRATVISLESMLAATDEQFRSRGKEWLDSLQHSQSLHDAAGLRMNDFATQLQVLHQQAESQKMTAHTLAAKNDTMQKHLSSLEDVMRTLQERMASGLELESSPRAAMTEVQELMAVSESRLMQRTKSEA</sequence>
<dbReference type="Proteomes" id="UP000186817">
    <property type="component" value="Unassembled WGS sequence"/>
</dbReference>
<feature type="compositionally biased region" description="Basic and acidic residues" evidence="3">
    <location>
        <begin position="1833"/>
        <end position="1846"/>
    </location>
</feature>
<dbReference type="EMBL" id="LSRX01001596">
    <property type="protein sequence ID" value="OLP78557.1"/>
    <property type="molecule type" value="Genomic_DNA"/>
</dbReference>
<dbReference type="PANTHER" id="PTHR22870">
    <property type="entry name" value="REGULATOR OF CHROMOSOME CONDENSATION"/>
    <property type="match status" value="1"/>
</dbReference>
<dbReference type="InterPro" id="IPR051210">
    <property type="entry name" value="Ub_ligase/GEF_domain"/>
</dbReference>
<name>A0A1Q9C6P7_SYMMI</name>
<feature type="coiled-coil region" evidence="2">
    <location>
        <begin position="877"/>
        <end position="904"/>
    </location>
</feature>
<dbReference type="SUPFAM" id="SSF50985">
    <property type="entry name" value="RCC1/BLIP-II"/>
    <property type="match status" value="5"/>
</dbReference>
<reference evidence="4 5" key="1">
    <citation type="submission" date="2016-02" db="EMBL/GenBank/DDBJ databases">
        <title>Genome analysis of coral dinoflagellate symbionts highlights evolutionary adaptations to a symbiotic lifestyle.</title>
        <authorList>
            <person name="Aranda M."/>
            <person name="Li Y."/>
            <person name="Liew Y.J."/>
            <person name="Baumgarten S."/>
            <person name="Simakov O."/>
            <person name="Wilson M."/>
            <person name="Piel J."/>
            <person name="Ashoor H."/>
            <person name="Bougouffa S."/>
            <person name="Bajic V.B."/>
            <person name="Ryu T."/>
            <person name="Ravasi T."/>
            <person name="Bayer T."/>
            <person name="Micklem G."/>
            <person name="Kim H."/>
            <person name="Bhak J."/>
            <person name="Lajeunesse T.C."/>
            <person name="Voolstra C.R."/>
        </authorList>
    </citation>
    <scope>NUCLEOTIDE SEQUENCE [LARGE SCALE GENOMIC DNA]</scope>
    <source>
        <strain evidence="4 5">CCMP2467</strain>
    </source>
</reference>
<feature type="region of interest" description="Disordered" evidence="3">
    <location>
        <begin position="1808"/>
        <end position="1846"/>
    </location>
</feature>
<evidence type="ECO:0000313" key="5">
    <source>
        <dbReference type="Proteomes" id="UP000186817"/>
    </source>
</evidence>
<accession>A0A1Q9C6P7</accession>
<feature type="compositionally biased region" description="Acidic residues" evidence="3">
    <location>
        <begin position="1808"/>
        <end position="1832"/>
    </location>
</feature>
<comment type="caution">
    <text evidence="4">The sequence shown here is derived from an EMBL/GenBank/DDBJ whole genome shotgun (WGS) entry which is preliminary data.</text>
</comment>
<organism evidence="4 5">
    <name type="scientific">Symbiodinium microadriaticum</name>
    <name type="common">Dinoflagellate</name>
    <name type="synonym">Zooxanthella microadriatica</name>
    <dbReference type="NCBI Taxonomy" id="2951"/>
    <lineage>
        <taxon>Eukaryota</taxon>
        <taxon>Sar</taxon>
        <taxon>Alveolata</taxon>
        <taxon>Dinophyceae</taxon>
        <taxon>Suessiales</taxon>
        <taxon>Symbiodiniaceae</taxon>
        <taxon>Symbiodinium</taxon>
    </lineage>
</organism>
<dbReference type="PANTHER" id="PTHR22870:SF408">
    <property type="entry name" value="OS09G0560450 PROTEIN"/>
    <property type="match status" value="1"/>
</dbReference>
<proteinExistence type="predicted"/>
<evidence type="ECO:0000256" key="1">
    <source>
        <dbReference type="ARBA" id="ARBA00022737"/>
    </source>
</evidence>
<keyword evidence="5" id="KW-1185">Reference proteome</keyword>
<keyword evidence="2" id="KW-0175">Coiled coil</keyword>
<gene>
    <name evidence="4" type="primary">HERC2</name>
    <name evidence="4" type="ORF">AK812_SmicGene41257</name>
</gene>
<protein>
    <submittedName>
        <fullName evidence="4">E3 ubiquitin-protein ligase HERC2</fullName>
    </submittedName>
</protein>
<dbReference type="OrthoDB" id="449339at2759"/>
<evidence type="ECO:0000256" key="3">
    <source>
        <dbReference type="SAM" id="MobiDB-lite"/>
    </source>
</evidence>